<dbReference type="Proteomes" id="UP000588186">
    <property type="component" value="Unassembled WGS sequence"/>
</dbReference>
<evidence type="ECO:0000256" key="3">
    <source>
        <dbReference type="ARBA" id="ARBA00022475"/>
    </source>
</evidence>
<dbReference type="InterPro" id="IPR050366">
    <property type="entry name" value="BP-dependent_transpt_permease"/>
</dbReference>
<dbReference type="InterPro" id="IPR035906">
    <property type="entry name" value="MetI-like_sf"/>
</dbReference>
<protein>
    <submittedName>
        <fullName evidence="9">Glutathione transport system permease protein GsiD</fullName>
    </submittedName>
</protein>
<sequence length="309" mass="34044">MTDKEHIKLNPEDFEVVGEREDQAEQLSKKSISFWEEVLRRFMHNKLALIGLVLLVIIILGAIFVPMFSEFTYRQQNGDYNAAPSSKYFFGTDDLGRDIFVRVWVGARISIFIGFAAAVIDLVIGVAWGAIAGMRGGRVDEIMMRIADVLTAVPYLLVVIILLVVMQPGLLPMIIAISITGWVNMARITRSEILKLKNQEYVLAARTLGASSGHLIMKHLIPNALGAILVTMTLTIPSAIFTEAFLSYLGLGVPAPLASWGTMANDGYPALANAPWRLFFPAAFICLTIFAFNTVGDGLRDALDPKLRK</sequence>
<dbReference type="Pfam" id="PF12911">
    <property type="entry name" value="OppC_N"/>
    <property type="match status" value="1"/>
</dbReference>
<organism evidence="9 10">
    <name type="scientific">Phocicoccus pinnipedialis</name>
    <dbReference type="NCBI Taxonomy" id="110845"/>
    <lineage>
        <taxon>Bacteria</taxon>
        <taxon>Bacillati</taxon>
        <taxon>Bacillota</taxon>
        <taxon>Bacilli</taxon>
        <taxon>Bacillales</taxon>
        <taxon>Salinicoccaceae</taxon>
        <taxon>Phocicoccus</taxon>
    </lineage>
</organism>
<accession>A0A6V7R651</accession>
<dbReference type="PROSITE" id="PS50928">
    <property type="entry name" value="ABC_TM1"/>
    <property type="match status" value="1"/>
</dbReference>
<feature type="transmembrane region" description="Helical" evidence="7">
    <location>
        <begin position="109"/>
        <end position="134"/>
    </location>
</feature>
<feature type="transmembrane region" description="Helical" evidence="7">
    <location>
        <begin position="170"/>
        <end position="188"/>
    </location>
</feature>
<comment type="similarity">
    <text evidence="7">Belongs to the binding-protein-dependent transport system permease family.</text>
</comment>
<dbReference type="CDD" id="cd06261">
    <property type="entry name" value="TM_PBP2"/>
    <property type="match status" value="1"/>
</dbReference>
<dbReference type="AlphaFoldDB" id="A0A6V7R651"/>
<dbReference type="Gene3D" id="1.10.3720.10">
    <property type="entry name" value="MetI-like"/>
    <property type="match status" value="1"/>
</dbReference>
<dbReference type="RefSeq" id="WP_186076492.1">
    <property type="nucleotide sequence ID" value="NZ_CAJEWB010000005.1"/>
</dbReference>
<feature type="transmembrane region" description="Helical" evidence="7">
    <location>
        <begin position="47"/>
        <end position="68"/>
    </location>
</feature>
<dbReference type="Pfam" id="PF00528">
    <property type="entry name" value="BPD_transp_1"/>
    <property type="match status" value="1"/>
</dbReference>
<evidence type="ECO:0000256" key="6">
    <source>
        <dbReference type="ARBA" id="ARBA00023136"/>
    </source>
</evidence>
<keyword evidence="4 7" id="KW-0812">Transmembrane</keyword>
<keyword evidence="10" id="KW-1185">Reference proteome</keyword>
<keyword evidence="6 7" id="KW-0472">Membrane</keyword>
<name>A0A6V7R651_9BACL</name>
<evidence type="ECO:0000256" key="5">
    <source>
        <dbReference type="ARBA" id="ARBA00022989"/>
    </source>
</evidence>
<keyword evidence="2 7" id="KW-0813">Transport</keyword>
<evidence type="ECO:0000256" key="1">
    <source>
        <dbReference type="ARBA" id="ARBA00004651"/>
    </source>
</evidence>
<evidence type="ECO:0000313" key="9">
    <source>
        <dbReference type="EMBL" id="CAD2072362.1"/>
    </source>
</evidence>
<gene>
    <name evidence="9" type="primary">gsiD_2</name>
    <name evidence="9" type="ORF">JEOPIN946_00462</name>
</gene>
<dbReference type="GO" id="GO:0055085">
    <property type="term" value="P:transmembrane transport"/>
    <property type="evidence" value="ECO:0007669"/>
    <property type="project" value="InterPro"/>
</dbReference>
<dbReference type="InterPro" id="IPR025966">
    <property type="entry name" value="OppC_N"/>
</dbReference>
<dbReference type="SUPFAM" id="SSF161098">
    <property type="entry name" value="MetI-like"/>
    <property type="match status" value="1"/>
</dbReference>
<evidence type="ECO:0000256" key="2">
    <source>
        <dbReference type="ARBA" id="ARBA00022448"/>
    </source>
</evidence>
<evidence type="ECO:0000259" key="8">
    <source>
        <dbReference type="PROSITE" id="PS50928"/>
    </source>
</evidence>
<dbReference type="PANTHER" id="PTHR43386">
    <property type="entry name" value="OLIGOPEPTIDE TRANSPORT SYSTEM PERMEASE PROTEIN APPC"/>
    <property type="match status" value="1"/>
</dbReference>
<feature type="transmembrane region" description="Helical" evidence="7">
    <location>
        <begin position="278"/>
        <end position="299"/>
    </location>
</feature>
<keyword evidence="5 7" id="KW-1133">Transmembrane helix</keyword>
<comment type="caution">
    <text evidence="9">The sequence shown here is derived from an EMBL/GenBank/DDBJ whole genome shotgun (WGS) entry which is preliminary data.</text>
</comment>
<feature type="transmembrane region" description="Helical" evidence="7">
    <location>
        <begin position="220"/>
        <end position="241"/>
    </location>
</feature>
<comment type="subcellular location">
    <subcellularLocation>
        <location evidence="1 7">Cell membrane</location>
        <topology evidence="1 7">Multi-pass membrane protein</topology>
    </subcellularLocation>
</comment>
<proteinExistence type="inferred from homology"/>
<keyword evidence="3" id="KW-1003">Cell membrane</keyword>
<evidence type="ECO:0000256" key="4">
    <source>
        <dbReference type="ARBA" id="ARBA00022692"/>
    </source>
</evidence>
<feature type="domain" description="ABC transmembrane type-1" evidence="8">
    <location>
        <begin position="107"/>
        <end position="296"/>
    </location>
</feature>
<evidence type="ECO:0000256" key="7">
    <source>
        <dbReference type="RuleBase" id="RU363032"/>
    </source>
</evidence>
<dbReference type="PANTHER" id="PTHR43386:SF22">
    <property type="entry name" value="OLIGOPEPTIDE TRANSPORT SYSTEM PERMEASE PROTEIN OPPC"/>
    <property type="match status" value="1"/>
</dbReference>
<evidence type="ECO:0000313" key="10">
    <source>
        <dbReference type="Proteomes" id="UP000588186"/>
    </source>
</evidence>
<reference evidence="9 10" key="1">
    <citation type="submission" date="2020-07" db="EMBL/GenBank/DDBJ databases">
        <authorList>
            <person name="Criscuolo A."/>
        </authorList>
    </citation>
    <scope>NUCLEOTIDE SEQUENCE [LARGE SCALE GENOMIC DNA]</scope>
    <source>
        <strain evidence="9">CIP107946</strain>
    </source>
</reference>
<feature type="transmembrane region" description="Helical" evidence="7">
    <location>
        <begin position="146"/>
        <end position="164"/>
    </location>
</feature>
<dbReference type="EMBL" id="CAJEWB010000005">
    <property type="protein sequence ID" value="CAD2072362.1"/>
    <property type="molecule type" value="Genomic_DNA"/>
</dbReference>
<dbReference type="InterPro" id="IPR000515">
    <property type="entry name" value="MetI-like"/>
</dbReference>
<dbReference type="GO" id="GO:0005886">
    <property type="term" value="C:plasma membrane"/>
    <property type="evidence" value="ECO:0007669"/>
    <property type="project" value="UniProtKB-SubCell"/>
</dbReference>